<dbReference type="OrthoDB" id="3190535at2"/>
<dbReference type="InterPro" id="IPR009057">
    <property type="entry name" value="Homeodomain-like_sf"/>
</dbReference>
<evidence type="ECO:0000256" key="5">
    <source>
        <dbReference type="SAM" id="MobiDB-lite"/>
    </source>
</evidence>
<sequence length="232" mass="25435">MSEQADAHASEAPEYAAGGETPAKRRRELRQTRRRVEILEAAAEEFAIRGYHDASLQRIGDKVGLSKASLYYYVSSKSDLLAELLIAAVDSQPAEVSEGEPAERLREFMHTHVSRVCTTVEGQALADNSDVLMSKTAPANLAAARRRYEDVLASILRSGIASGDFRDVPVRPVVKFIFAGLNSVPQWYQPSGEFPLERVVDDVMGILLTGVLADGRSSSIAPDPFDRTRTEK</sequence>
<evidence type="ECO:0000256" key="1">
    <source>
        <dbReference type="ARBA" id="ARBA00023015"/>
    </source>
</evidence>
<dbReference type="GO" id="GO:0000976">
    <property type="term" value="F:transcription cis-regulatory region binding"/>
    <property type="evidence" value="ECO:0007669"/>
    <property type="project" value="TreeGrafter"/>
</dbReference>
<dbReference type="RefSeq" id="WP_091193148.1">
    <property type="nucleotide sequence ID" value="NZ_FOKC01000001.1"/>
</dbReference>
<feature type="domain" description="HTH tetR-type" evidence="6">
    <location>
        <begin position="32"/>
        <end position="92"/>
    </location>
</feature>
<dbReference type="InterPro" id="IPR023772">
    <property type="entry name" value="DNA-bd_HTH_TetR-type_CS"/>
</dbReference>
<evidence type="ECO:0000256" key="4">
    <source>
        <dbReference type="PROSITE-ProRule" id="PRU00335"/>
    </source>
</evidence>
<feature type="DNA-binding region" description="H-T-H motif" evidence="4">
    <location>
        <begin position="55"/>
        <end position="74"/>
    </location>
</feature>
<dbReference type="InterPro" id="IPR041490">
    <property type="entry name" value="KstR2_TetR_C"/>
</dbReference>
<dbReference type="SUPFAM" id="SSF46689">
    <property type="entry name" value="Homeodomain-like"/>
    <property type="match status" value="1"/>
</dbReference>
<dbReference type="Pfam" id="PF00440">
    <property type="entry name" value="TetR_N"/>
    <property type="match status" value="1"/>
</dbReference>
<evidence type="ECO:0000256" key="2">
    <source>
        <dbReference type="ARBA" id="ARBA00023125"/>
    </source>
</evidence>
<dbReference type="STRING" id="748909.SAMN05192575_101204"/>
<dbReference type="InterPro" id="IPR050109">
    <property type="entry name" value="HTH-type_TetR-like_transc_reg"/>
</dbReference>
<dbReference type="EMBL" id="FOKC01000001">
    <property type="protein sequence ID" value="SFA75493.1"/>
    <property type="molecule type" value="Genomic_DNA"/>
</dbReference>
<dbReference type="Gene3D" id="1.10.10.60">
    <property type="entry name" value="Homeodomain-like"/>
    <property type="match status" value="1"/>
</dbReference>
<dbReference type="InterPro" id="IPR036271">
    <property type="entry name" value="Tet_transcr_reg_TetR-rel_C_sf"/>
</dbReference>
<feature type="compositionally biased region" description="Basic and acidic residues" evidence="5">
    <location>
        <begin position="1"/>
        <end position="11"/>
    </location>
</feature>
<accession>A0A1I0VHI5</accession>
<dbReference type="PROSITE" id="PS01081">
    <property type="entry name" value="HTH_TETR_1"/>
    <property type="match status" value="1"/>
</dbReference>
<evidence type="ECO:0000313" key="9">
    <source>
        <dbReference type="Proteomes" id="UP000199113"/>
    </source>
</evidence>
<evidence type="ECO:0000259" key="6">
    <source>
        <dbReference type="PROSITE" id="PS50977"/>
    </source>
</evidence>
<dbReference type="AlphaFoldDB" id="A0A1I0VHI5"/>
<evidence type="ECO:0000313" key="7">
    <source>
        <dbReference type="EMBL" id="PKH37254.1"/>
    </source>
</evidence>
<dbReference type="Proteomes" id="UP000233565">
    <property type="component" value="Unassembled WGS sequence"/>
</dbReference>
<dbReference type="Proteomes" id="UP000199113">
    <property type="component" value="Unassembled WGS sequence"/>
</dbReference>
<organism evidence="8 9">
    <name type="scientific">Nocardioides alpinus</name>
    <dbReference type="NCBI Taxonomy" id="748909"/>
    <lineage>
        <taxon>Bacteria</taxon>
        <taxon>Bacillati</taxon>
        <taxon>Actinomycetota</taxon>
        <taxon>Actinomycetes</taxon>
        <taxon>Propionibacteriales</taxon>
        <taxon>Nocardioidaceae</taxon>
        <taxon>Nocardioides</taxon>
    </lineage>
</organism>
<keyword evidence="1" id="KW-0805">Transcription regulation</keyword>
<dbReference type="SUPFAM" id="SSF48498">
    <property type="entry name" value="Tetracyclin repressor-like, C-terminal domain"/>
    <property type="match status" value="1"/>
</dbReference>
<feature type="region of interest" description="Disordered" evidence="5">
    <location>
        <begin position="1"/>
        <end position="29"/>
    </location>
</feature>
<reference evidence="7 10" key="2">
    <citation type="submission" date="2017-12" db="EMBL/GenBank/DDBJ databases">
        <title>Pharmacopeia of the Arctic Ocean.</title>
        <authorList>
            <person name="Collins E."/>
            <person name="Ducluzeau A.-L."/>
        </authorList>
    </citation>
    <scope>NUCLEOTIDE SEQUENCE [LARGE SCALE GENOMIC DNA]</scope>
    <source>
        <strain evidence="7 10">DSM 23325</strain>
    </source>
</reference>
<dbReference type="InterPro" id="IPR001647">
    <property type="entry name" value="HTH_TetR"/>
</dbReference>
<evidence type="ECO:0000313" key="8">
    <source>
        <dbReference type="EMBL" id="SFA75493.1"/>
    </source>
</evidence>
<name>A0A1I0VHI5_9ACTN</name>
<dbReference type="EMBL" id="PJBV01000035">
    <property type="protein sequence ID" value="PKH37254.1"/>
    <property type="molecule type" value="Genomic_DNA"/>
</dbReference>
<dbReference type="GO" id="GO:0003700">
    <property type="term" value="F:DNA-binding transcription factor activity"/>
    <property type="evidence" value="ECO:0007669"/>
    <property type="project" value="TreeGrafter"/>
</dbReference>
<reference evidence="8" key="1">
    <citation type="submission" date="2016-10" db="EMBL/GenBank/DDBJ databases">
        <authorList>
            <person name="de Groot N.N."/>
        </authorList>
    </citation>
    <scope>NUCLEOTIDE SEQUENCE [LARGE SCALE GENOMIC DNA]</scope>
    <source>
        <strain evidence="8">CGMCC 1.10697</strain>
    </source>
</reference>
<dbReference type="Pfam" id="PF17932">
    <property type="entry name" value="TetR_C_24"/>
    <property type="match status" value="1"/>
</dbReference>
<gene>
    <name evidence="7" type="ORF">CXG46_17430</name>
    <name evidence="8" type="ORF">SAMN05192575_101204</name>
</gene>
<evidence type="ECO:0000313" key="10">
    <source>
        <dbReference type="Proteomes" id="UP000233565"/>
    </source>
</evidence>
<dbReference type="PROSITE" id="PS50977">
    <property type="entry name" value="HTH_TETR_2"/>
    <property type="match status" value="1"/>
</dbReference>
<dbReference type="Gene3D" id="1.10.357.10">
    <property type="entry name" value="Tetracycline Repressor, domain 2"/>
    <property type="match status" value="1"/>
</dbReference>
<evidence type="ECO:0000256" key="3">
    <source>
        <dbReference type="ARBA" id="ARBA00023163"/>
    </source>
</evidence>
<keyword evidence="3" id="KW-0804">Transcription</keyword>
<dbReference type="PANTHER" id="PTHR30055">
    <property type="entry name" value="HTH-TYPE TRANSCRIPTIONAL REGULATOR RUTR"/>
    <property type="match status" value="1"/>
</dbReference>
<dbReference type="PANTHER" id="PTHR30055:SF240">
    <property type="entry name" value="HTH-TYPE TRANSCRIPTIONAL REGULATOR ACRR"/>
    <property type="match status" value="1"/>
</dbReference>
<protein>
    <submittedName>
        <fullName evidence="7">TetR/AcrR family transcriptional regulator</fullName>
    </submittedName>
    <submittedName>
        <fullName evidence="8">Transcriptional regulator, TetR family</fullName>
    </submittedName>
</protein>
<dbReference type="PRINTS" id="PR00455">
    <property type="entry name" value="HTHTETR"/>
</dbReference>
<proteinExistence type="predicted"/>
<keyword evidence="10" id="KW-1185">Reference proteome</keyword>
<keyword evidence="2 4" id="KW-0238">DNA-binding</keyword>